<gene>
    <name evidence="2" type="ORF">SDC9_84610</name>
</gene>
<comment type="caution">
    <text evidence="2">The sequence shown here is derived from an EMBL/GenBank/DDBJ whole genome shotgun (WGS) entry which is preliminary data.</text>
</comment>
<feature type="compositionally biased region" description="Basic and acidic residues" evidence="1">
    <location>
        <begin position="200"/>
        <end position="241"/>
    </location>
</feature>
<evidence type="ECO:0000256" key="1">
    <source>
        <dbReference type="SAM" id="MobiDB-lite"/>
    </source>
</evidence>
<feature type="compositionally biased region" description="Basic residues" evidence="1">
    <location>
        <begin position="153"/>
        <end position="162"/>
    </location>
</feature>
<feature type="compositionally biased region" description="Basic and acidic residues" evidence="1">
    <location>
        <begin position="12"/>
        <end position="35"/>
    </location>
</feature>
<proteinExistence type="predicted"/>
<feature type="compositionally biased region" description="Basic and acidic residues" evidence="1">
    <location>
        <begin position="117"/>
        <end position="140"/>
    </location>
</feature>
<accession>A0A644ZBC5</accession>
<feature type="compositionally biased region" description="Basic and acidic residues" evidence="1">
    <location>
        <begin position="92"/>
        <end position="110"/>
    </location>
</feature>
<feature type="compositionally biased region" description="Basic and acidic residues" evidence="1">
    <location>
        <begin position="163"/>
        <end position="175"/>
    </location>
</feature>
<organism evidence="2">
    <name type="scientific">bioreactor metagenome</name>
    <dbReference type="NCBI Taxonomy" id="1076179"/>
    <lineage>
        <taxon>unclassified sequences</taxon>
        <taxon>metagenomes</taxon>
        <taxon>ecological metagenomes</taxon>
    </lineage>
</organism>
<dbReference type="EMBL" id="VSSQ01008133">
    <property type="protein sequence ID" value="MPM37987.1"/>
    <property type="molecule type" value="Genomic_DNA"/>
</dbReference>
<name>A0A644ZBC5_9ZZZZ</name>
<dbReference type="AlphaFoldDB" id="A0A644ZBC5"/>
<protein>
    <submittedName>
        <fullName evidence="2">Uncharacterized protein</fullName>
    </submittedName>
</protein>
<evidence type="ECO:0000313" key="2">
    <source>
        <dbReference type="EMBL" id="MPM37987.1"/>
    </source>
</evidence>
<feature type="region of interest" description="Disordered" evidence="1">
    <location>
        <begin position="12"/>
        <end position="252"/>
    </location>
</feature>
<sequence length="252" mass="29249">MWCLLNRTGREATNEVALHDQEDRDRYDHGDERSRAQQVPGRTAAARQLRDVHGQRRHPGAATQEDHRDQQVIPRPEELEDAVGNDCRSSQRQHDTQEDLHRARTVDRRGFHQRRRQIADRVEHHEDGQGQPEDRVRDPDCPVGAVNAERAVHLHQRHQRHLQRNDLKREDRDEQPVASGELQPREAIGSQGGQCQWKQRARDRDDEGVHEIVEHGRRAAARQRPDVVVQREIRIGDDRPPTRPGDVGLRPE</sequence>
<reference evidence="2" key="1">
    <citation type="submission" date="2019-08" db="EMBL/GenBank/DDBJ databases">
        <authorList>
            <person name="Kucharzyk K."/>
            <person name="Murdoch R.W."/>
            <person name="Higgins S."/>
            <person name="Loffler F."/>
        </authorList>
    </citation>
    <scope>NUCLEOTIDE SEQUENCE</scope>
</reference>